<dbReference type="GO" id="GO:0010628">
    <property type="term" value="P:positive regulation of gene expression"/>
    <property type="evidence" value="ECO:0007669"/>
    <property type="project" value="TreeGrafter"/>
</dbReference>
<keyword evidence="2" id="KW-0805">Transcription regulation</keyword>
<evidence type="ECO:0000256" key="4">
    <source>
        <dbReference type="ARBA" id="ARBA00023163"/>
    </source>
</evidence>
<dbReference type="Pfam" id="PF03466">
    <property type="entry name" value="LysR_substrate"/>
    <property type="match status" value="1"/>
</dbReference>
<evidence type="ECO:0000313" key="7">
    <source>
        <dbReference type="Proteomes" id="UP000184211"/>
    </source>
</evidence>
<dbReference type="SUPFAM" id="SSF53850">
    <property type="entry name" value="Periplasmic binding protein-like II"/>
    <property type="match status" value="1"/>
</dbReference>
<dbReference type="PANTHER" id="PTHR30427">
    <property type="entry name" value="TRANSCRIPTIONAL ACTIVATOR PROTEIN LYSR"/>
    <property type="match status" value="1"/>
</dbReference>
<evidence type="ECO:0000313" key="6">
    <source>
        <dbReference type="EMBL" id="SHH87627.1"/>
    </source>
</evidence>
<organism evidence="6 7">
    <name type="scientific">Cognatishimia maritima</name>
    <dbReference type="NCBI Taxonomy" id="870908"/>
    <lineage>
        <taxon>Bacteria</taxon>
        <taxon>Pseudomonadati</taxon>
        <taxon>Pseudomonadota</taxon>
        <taxon>Alphaproteobacteria</taxon>
        <taxon>Rhodobacterales</taxon>
        <taxon>Paracoccaceae</taxon>
        <taxon>Cognatishimia</taxon>
    </lineage>
</organism>
<evidence type="ECO:0000256" key="3">
    <source>
        <dbReference type="ARBA" id="ARBA00023125"/>
    </source>
</evidence>
<accession>A0A1M5WJM5</accession>
<dbReference type="SUPFAM" id="SSF46785">
    <property type="entry name" value="Winged helix' DNA-binding domain"/>
    <property type="match status" value="1"/>
</dbReference>
<dbReference type="Proteomes" id="UP000184211">
    <property type="component" value="Unassembled WGS sequence"/>
</dbReference>
<dbReference type="GO" id="GO:0003700">
    <property type="term" value="F:DNA-binding transcription factor activity"/>
    <property type="evidence" value="ECO:0007669"/>
    <property type="project" value="InterPro"/>
</dbReference>
<evidence type="ECO:0000259" key="5">
    <source>
        <dbReference type="PROSITE" id="PS50931"/>
    </source>
</evidence>
<dbReference type="OrthoDB" id="8479870at2"/>
<dbReference type="InterPro" id="IPR036388">
    <property type="entry name" value="WH-like_DNA-bd_sf"/>
</dbReference>
<feature type="domain" description="HTH lysR-type" evidence="5">
    <location>
        <begin position="25"/>
        <end position="82"/>
    </location>
</feature>
<keyword evidence="4" id="KW-0804">Transcription</keyword>
<dbReference type="PROSITE" id="PS50931">
    <property type="entry name" value="HTH_LYSR"/>
    <property type="match status" value="1"/>
</dbReference>
<dbReference type="EMBL" id="FQWM01000013">
    <property type="protein sequence ID" value="SHH87627.1"/>
    <property type="molecule type" value="Genomic_DNA"/>
</dbReference>
<dbReference type="STRING" id="870908.SAMN04488044_0144"/>
<keyword evidence="7" id="KW-1185">Reference proteome</keyword>
<evidence type="ECO:0000256" key="2">
    <source>
        <dbReference type="ARBA" id="ARBA00023015"/>
    </source>
</evidence>
<proteinExistence type="inferred from homology"/>
<dbReference type="InterPro" id="IPR036390">
    <property type="entry name" value="WH_DNA-bd_sf"/>
</dbReference>
<dbReference type="Gene3D" id="3.40.190.290">
    <property type="match status" value="1"/>
</dbReference>
<dbReference type="RefSeq" id="WP_084605062.1">
    <property type="nucleotide sequence ID" value="NZ_FQWM01000013.1"/>
</dbReference>
<dbReference type="InterPro" id="IPR000847">
    <property type="entry name" value="LysR_HTH_N"/>
</dbReference>
<reference evidence="7" key="1">
    <citation type="submission" date="2016-11" db="EMBL/GenBank/DDBJ databases">
        <authorList>
            <person name="Varghese N."/>
            <person name="Submissions S."/>
        </authorList>
    </citation>
    <scope>NUCLEOTIDE SEQUENCE [LARGE SCALE GENOMIC DNA]</scope>
    <source>
        <strain evidence="7">DSM 28223</strain>
    </source>
</reference>
<dbReference type="PANTHER" id="PTHR30427:SF1">
    <property type="entry name" value="TRANSCRIPTIONAL ACTIVATOR PROTEIN LYSR"/>
    <property type="match status" value="1"/>
</dbReference>
<keyword evidence="3 6" id="KW-0238">DNA-binding</keyword>
<dbReference type="AlphaFoldDB" id="A0A1M5WJM5"/>
<dbReference type="PRINTS" id="PR00039">
    <property type="entry name" value="HTHLYSR"/>
</dbReference>
<dbReference type="GO" id="GO:0043565">
    <property type="term" value="F:sequence-specific DNA binding"/>
    <property type="evidence" value="ECO:0007669"/>
    <property type="project" value="TreeGrafter"/>
</dbReference>
<sequence length="335" mass="37206">MLKRQNIIANFNFLQFNKYSLCFGMNFQQLNAFCEVMKTGSVSQAARNLGRTQPAISLSIKSLEDLLDLKLFLRDGHSLHAVPEAQYLYVEAQEFLNRLNAVKGTMKSLAQGQSGALNVAAMPGPSTLVFPEFVAQAIKKNADIKVSLSSRSTQQIREMVGAQTLDFGFADAIETAEPNALYSEEKVTANCLCAIPTSHPLARKQHVSVKDLDGVPQGTLQVGHPLFERVRDTFAQHDAKFVQQVDSQIVLPLMQFVQEGLCCVISDPISAFTQIKMQSGNDAIVFRPLVEDIPYCYAILTPRYRPISRTAEALVSGWRDHLARILQEISNLSRE</sequence>
<dbReference type="Gene3D" id="1.10.10.10">
    <property type="entry name" value="Winged helix-like DNA-binding domain superfamily/Winged helix DNA-binding domain"/>
    <property type="match status" value="1"/>
</dbReference>
<protein>
    <submittedName>
        <fullName evidence="6">DNA-binding transcriptional regulator, LysR family</fullName>
    </submittedName>
</protein>
<gene>
    <name evidence="6" type="ORF">SAMN04488044_0144</name>
</gene>
<name>A0A1M5WJM5_9RHOB</name>
<dbReference type="Pfam" id="PF00126">
    <property type="entry name" value="HTH_1"/>
    <property type="match status" value="1"/>
</dbReference>
<evidence type="ECO:0000256" key="1">
    <source>
        <dbReference type="ARBA" id="ARBA00009437"/>
    </source>
</evidence>
<dbReference type="InterPro" id="IPR005119">
    <property type="entry name" value="LysR_subst-bd"/>
</dbReference>
<comment type="similarity">
    <text evidence="1">Belongs to the LysR transcriptional regulatory family.</text>
</comment>